<dbReference type="InterPro" id="IPR027417">
    <property type="entry name" value="P-loop_NTPase"/>
</dbReference>
<keyword evidence="7 14" id="KW-0067">ATP-binding</keyword>
<evidence type="ECO:0000256" key="9">
    <source>
        <dbReference type="ARBA" id="ARBA00023136"/>
    </source>
</evidence>
<reference evidence="14 15" key="1">
    <citation type="submission" date="2020-08" db="EMBL/GenBank/DDBJ databases">
        <title>Sequencing the genomes of 1000 actinobacteria strains.</title>
        <authorList>
            <person name="Klenk H.-P."/>
        </authorList>
    </citation>
    <scope>NUCLEOTIDE SEQUENCE [LARGE SCALE GENOMIC DNA]</scope>
    <source>
        <strain evidence="14 15">DSM 45886</strain>
    </source>
</reference>
<dbReference type="InterPro" id="IPR039421">
    <property type="entry name" value="Type_1_exporter"/>
</dbReference>
<dbReference type="PANTHER" id="PTHR43394:SF1">
    <property type="entry name" value="ATP-BINDING CASSETTE SUB-FAMILY B MEMBER 10, MITOCHONDRIAL"/>
    <property type="match status" value="1"/>
</dbReference>
<evidence type="ECO:0000256" key="1">
    <source>
        <dbReference type="ARBA" id="ARBA00004429"/>
    </source>
</evidence>
<dbReference type="Gene3D" id="3.40.50.300">
    <property type="entry name" value="P-loop containing nucleotide triphosphate hydrolases"/>
    <property type="match status" value="1"/>
</dbReference>
<evidence type="ECO:0000259" key="13">
    <source>
        <dbReference type="PROSITE" id="PS50929"/>
    </source>
</evidence>
<evidence type="ECO:0000256" key="6">
    <source>
        <dbReference type="ARBA" id="ARBA00022741"/>
    </source>
</evidence>
<dbReference type="PROSITE" id="PS50929">
    <property type="entry name" value="ABC_TM1F"/>
    <property type="match status" value="1"/>
</dbReference>
<protein>
    <submittedName>
        <fullName evidence="14">ATP-binding cassette subfamily B protein</fullName>
    </submittedName>
</protein>
<keyword evidence="3" id="KW-1003">Cell membrane</keyword>
<dbReference type="Pfam" id="PF00005">
    <property type="entry name" value="ABC_tran"/>
    <property type="match status" value="1"/>
</dbReference>
<dbReference type="PROSITE" id="PS00211">
    <property type="entry name" value="ABC_TRANSPORTER_1"/>
    <property type="match status" value="1"/>
</dbReference>
<dbReference type="Gene3D" id="1.20.1560.10">
    <property type="entry name" value="ABC transporter type 1, transmembrane domain"/>
    <property type="match status" value="1"/>
</dbReference>
<keyword evidence="9 11" id="KW-0472">Membrane</keyword>
<evidence type="ECO:0000256" key="2">
    <source>
        <dbReference type="ARBA" id="ARBA00022448"/>
    </source>
</evidence>
<dbReference type="GO" id="GO:0016887">
    <property type="term" value="F:ATP hydrolysis activity"/>
    <property type="evidence" value="ECO:0007669"/>
    <property type="project" value="InterPro"/>
</dbReference>
<feature type="transmembrane region" description="Helical" evidence="11">
    <location>
        <begin position="12"/>
        <end position="28"/>
    </location>
</feature>
<evidence type="ECO:0000259" key="12">
    <source>
        <dbReference type="PROSITE" id="PS50893"/>
    </source>
</evidence>
<gene>
    <name evidence="14" type="ORF">FHR38_006120</name>
</gene>
<evidence type="ECO:0000313" key="15">
    <source>
        <dbReference type="Proteomes" id="UP000578819"/>
    </source>
</evidence>
<keyword evidence="15" id="KW-1185">Reference proteome</keyword>
<comment type="similarity">
    <text evidence="10">Belongs to the ABC transporter superfamily. Siderophore-Fe(3+) uptake transporter (SIUT) (TC 3.A.1.21) family.</text>
</comment>
<dbReference type="PROSITE" id="PS50893">
    <property type="entry name" value="ABC_TRANSPORTER_2"/>
    <property type="match status" value="1"/>
</dbReference>
<dbReference type="SMART" id="SM00382">
    <property type="entry name" value="AAA"/>
    <property type="match status" value="1"/>
</dbReference>
<keyword evidence="5 11" id="KW-0812">Transmembrane</keyword>
<comment type="subcellular location">
    <subcellularLocation>
        <location evidence="1">Cell inner membrane</location>
        <topology evidence="1">Multi-pass membrane protein</topology>
    </subcellularLocation>
</comment>
<keyword evidence="4" id="KW-0997">Cell inner membrane</keyword>
<dbReference type="AlphaFoldDB" id="A0A7W7WT73"/>
<keyword evidence="2" id="KW-0813">Transport</keyword>
<dbReference type="Proteomes" id="UP000578819">
    <property type="component" value="Unassembled WGS sequence"/>
</dbReference>
<dbReference type="PANTHER" id="PTHR43394">
    <property type="entry name" value="ATP-DEPENDENT PERMEASE MDL1, MITOCHONDRIAL"/>
    <property type="match status" value="1"/>
</dbReference>
<sequence>MTGKESRKTDESGLRLAVAAVLLGLRAGPGHVLAQFVGSVLVGAAPIAVAWLTKLVIDTLVAARPERLVTVVRLVVALSVVGIVAAVLPQLGRYLNEELNRRVQLIVQQRLYLAVERQPGLRRLEDPRFHDRLRLAEQSGRDGPSQVLQSIAGLTQSGVTLGGFVITLFALSPVITLTVVLAALPVFASEMSLSRRRAAVLWRIGPTERRAFFYTSLLTDLQAAKEIRLFGIGAYLRGRMLDELRTSNRFRRRLDLRVLRTQGTLALLSATVSGGGLLWAAAEARSGRLSVGDLTLFIAAVASTQGTLRGLVTSFIGMHQAILLFDHYQAVVRMPPDLPVPAPTRAVSPLSEGIELRGVWFRYSDDQPWILRDLNLRIPRGQAVGVVGRNGAGKSTLVKLLCRFYDPQRGSVLWDGVDIREFDPAELRTRLSVVFQDFMCYDMSAVENITIGDLTAAADRPRIQAAAQRAGAHEALLALPRGYETVLSRVFFDGDDRDGALLSGGQWQRVALARALLRETSDLLILDEPSSGLDAVAEHEIHTQLRAYRAGRTSLLISHRLGAIRDADRIVVLSAGRIVEEGTHDTLIAAGGGYAQMFTLQASGYQDSAGLAGEPPSLARPRTA</sequence>
<evidence type="ECO:0000256" key="8">
    <source>
        <dbReference type="ARBA" id="ARBA00022989"/>
    </source>
</evidence>
<dbReference type="InterPro" id="IPR011527">
    <property type="entry name" value="ABC1_TM_dom"/>
</dbReference>
<dbReference type="InterPro" id="IPR017871">
    <property type="entry name" value="ABC_transporter-like_CS"/>
</dbReference>
<dbReference type="GO" id="GO:0015421">
    <property type="term" value="F:ABC-type oligopeptide transporter activity"/>
    <property type="evidence" value="ECO:0007669"/>
    <property type="project" value="TreeGrafter"/>
</dbReference>
<name>A0A7W7WT73_9ACTN</name>
<evidence type="ECO:0000256" key="7">
    <source>
        <dbReference type="ARBA" id="ARBA00022840"/>
    </source>
</evidence>
<dbReference type="SUPFAM" id="SSF52540">
    <property type="entry name" value="P-loop containing nucleoside triphosphate hydrolases"/>
    <property type="match status" value="1"/>
</dbReference>
<feature type="domain" description="ABC transmembrane type-1" evidence="13">
    <location>
        <begin position="36"/>
        <end position="320"/>
    </location>
</feature>
<dbReference type="GO" id="GO:0005524">
    <property type="term" value="F:ATP binding"/>
    <property type="evidence" value="ECO:0007669"/>
    <property type="project" value="UniProtKB-KW"/>
</dbReference>
<comment type="caution">
    <text evidence="14">The sequence shown here is derived from an EMBL/GenBank/DDBJ whole genome shotgun (WGS) entry which is preliminary data.</text>
</comment>
<feature type="transmembrane region" description="Helical" evidence="11">
    <location>
        <begin position="164"/>
        <end position="187"/>
    </location>
</feature>
<feature type="domain" description="ABC transporter" evidence="12">
    <location>
        <begin position="354"/>
        <end position="600"/>
    </location>
</feature>
<keyword evidence="6" id="KW-0547">Nucleotide-binding</keyword>
<dbReference type="SUPFAM" id="SSF90123">
    <property type="entry name" value="ABC transporter transmembrane region"/>
    <property type="match status" value="1"/>
</dbReference>
<feature type="transmembrane region" description="Helical" evidence="11">
    <location>
        <begin position="34"/>
        <end position="56"/>
    </location>
</feature>
<proteinExistence type="inferred from homology"/>
<feature type="transmembrane region" description="Helical" evidence="11">
    <location>
        <begin position="258"/>
        <end position="282"/>
    </location>
</feature>
<evidence type="ECO:0000256" key="10">
    <source>
        <dbReference type="ARBA" id="ARBA00023455"/>
    </source>
</evidence>
<evidence type="ECO:0000256" key="11">
    <source>
        <dbReference type="SAM" id="Phobius"/>
    </source>
</evidence>
<dbReference type="RefSeq" id="WP_184538559.1">
    <property type="nucleotide sequence ID" value="NZ_JACHJW010000001.1"/>
</dbReference>
<evidence type="ECO:0000256" key="4">
    <source>
        <dbReference type="ARBA" id="ARBA00022519"/>
    </source>
</evidence>
<dbReference type="EMBL" id="JACHJW010000001">
    <property type="protein sequence ID" value="MBB4962387.1"/>
    <property type="molecule type" value="Genomic_DNA"/>
</dbReference>
<accession>A0A7W7WT73</accession>
<evidence type="ECO:0000256" key="3">
    <source>
        <dbReference type="ARBA" id="ARBA00022475"/>
    </source>
</evidence>
<dbReference type="InterPro" id="IPR036640">
    <property type="entry name" value="ABC1_TM_sf"/>
</dbReference>
<keyword evidence="8 11" id="KW-1133">Transmembrane helix</keyword>
<dbReference type="InterPro" id="IPR003593">
    <property type="entry name" value="AAA+_ATPase"/>
</dbReference>
<evidence type="ECO:0000313" key="14">
    <source>
        <dbReference type="EMBL" id="MBB4962387.1"/>
    </source>
</evidence>
<dbReference type="InterPro" id="IPR003439">
    <property type="entry name" value="ABC_transporter-like_ATP-bd"/>
</dbReference>
<dbReference type="FunFam" id="3.40.50.300:FF:000221">
    <property type="entry name" value="Multidrug ABC transporter ATP-binding protein"/>
    <property type="match status" value="1"/>
</dbReference>
<evidence type="ECO:0000256" key="5">
    <source>
        <dbReference type="ARBA" id="ARBA00022692"/>
    </source>
</evidence>
<dbReference type="GO" id="GO:0005886">
    <property type="term" value="C:plasma membrane"/>
    <property type="evidence" value="ECO:0007669"/>
    <property type="project" value="UniProtKB-SubCell"/>
</dbReference>
<organism evidence="14 15">
    <name type="scientific">Micromonospora polyrhachis</name>
    <dbReference type="NCBI Taxonomy" id="1282883"/>
    <lineage>
        <taxon>Bacteria</taxon>
        <taxon>Bacillati</taxon>
        <taxon>Actinomycetota</taxon>
        <taxon>Actinomycetes</taxon>
        <taxon>Micromonosporales</taxon>
        <taxon>Micromonosporaceae</taxon>
        <taxon>Micromonospora</taxon>
    </lineage>
</organism>
<feature type="transmembrane region" description="Helical" evidence="11">
    <location>
        <begin position="68"/>
        <end position="88"/>
    </location>
</feature>